<accession>A0AA35UNP8</accession>
<protein>
    <recommendedName>
        <fullName evidence="1">Helitron helicase-like domain-containing protein</fullName>
    </recommendedName>
</protein>
<dbReference type="Pfam" id="PF14214">
    <property type="entry name" value="Helitron_like_N"/>
    <property type="match status" value="1"/>
</dbReference>
<gene>
    <name evidence="2" type="ORF">LSALG_LOCUS1663</name>
</gene>
<proteinExistence type="predicted"/>
<dbReference type="InterPro" id="IPR025476">
    <property type="entry name" value="Helitron_helicase-like"/>
</dbReference>
<feature type="domain" description="Helitron helicase-like" evidence="1">
    <location>
        <begin position="115"/>
        <end position="180"/>
    </location>
</feature>
<sequence length="183" mass="21314">MVKPTSLPISIVVSISLEVEFNEVVGFDLDFDFYLQEIKTEKLIVKKSINSRPTTLDSTVINYLSWFLGENNEYVRTFKTAKQIAEGMDLESYGVRLFNDIQDRRYDLPLPGSVYGNPQHFITFTCNVKWPEITQYMDTHHQTDMHSRADIIGRVFNIKVREFIRFLKEDKTFGDVEACVILE</sequence>
<dbReference type="Proteomes" id="UP001177003">
    <property type="component" value="Chromosome 0"/>
</dbReference>
<evidence type="ECO:0000313" key="3">
    <source>
        <dbReference type="Proteomes" id="UP001177003"/>
    </source>
</evidence>
<keyword evidence="3" id="KW-1185">Reference proteome</keyword>
<name>A0AA35UNP8_LACSI</name>
<evidence type="ECO:0000259" key="1">
    <source>
        <dbReference type="Pfam" id="PF14214"/>
    </source>
</evidence>
<evidence type="ECO:0000313" key="2">
    <source>
        <dbReference type="EMBL" id="CAI9260839.1"/>
    </source>
</evidence>
<organism evidence="2 3">
    <name type="scientific">Lactuca saligna</name>
    <name type="common">Willowleaf lettuce</name>
    <dbReference type="NCBI Taxonomy" id="75948"/>
    <lineage>
        <taxon>Eukaryota</taxon>
        <taxon>Viridiplantae</taxon>
        <taxon>Streptophyta</taxon>
        <taxon>Embryophyta</taxon>
        <taxon>Tracheophyta</taxon>
        <taxon>Spermatophyta</taxon>
        <taxon>Magnoliopsida</taxon>
        <taxon>eudicotyledons</taxon>
        <taxon>Gunneridae</taxon>
        <taxon>Pentapetalae</taxon>
        <taxon>asterids</taxon>
        <taxon>campanulids</taxon>
        <taxon>Asterales</taxon>
        <taxon>Asteraceae</taxon>
        <taxon>Cichorioideae</taxon>
        <taxon>Cichorieae</taxon>
        <taxon>Lactucinae</taxon>
        <taxon>Lactuca</taxon>
    </lineage>
</organism>
<dbReference type="EMBL" id="OX465086">
    <property type="protein sequence ID" value="CAI9260839.1"/>
    <property type="molecule type" value="Genomic_DNA"/>
</dbReference>
<dbReference type="AlphaFoldDB" id="A0AA35UNP8"/>
<dbReference type="PANTHER" id="PTHR45786">
    <property type="entry name" value="DNA BINDING PROTEIN-LIKE"/>
    <property type="match status" value="1"/>
</dbReference>
<reference evidence="2" key="1">
    <citation type="submission" date="2023-04" db="EMBL/GenBank/DDBJ databases">
        <authorList>
            <person name="Vijverberg K."/>
            <person name="Xiong W."/>
            <person name="Schranz E."/>
        </authorList>
    </citation>
    <scope>NUCLEOTIDE SEQUENCE</scope>
</reference>
<dbReference type="PANTHER" id="PTHR45786:SF77">
    <property type="entry name" value="HELITRON HELICASE-LIKE DOMAIN-CONTAINING PROTEIN-RELATED"/>
    <property type="match status" value="1"/>
</dbReference>